<feature type="domain" description="Glycosyl transferase family 1" evidence="3">
    <location>
        <begin position="48"/>
        <end position="209"/>
    </location>
</feature>
<protein>
    <recommendedName>
        <fullName evidence="3">Glycosyl transferase family 1 domain-containing protein</fullName>
    </recommendedName>
</protein>
<name>A0A511V5F8_9BACL</name>
<dbReference type="PANTHER" id="PTHR12526">
    <property type="entry name" value="GLYCOSYLTRANSFERASE"/>
    <property type="match status" value="1"/>
</dbReference>
<organism evidence="4 5">
    <name type="scientific">Aneurinibacillus danicus</name>
    <dbReference type="NCBI Taxonomy" id="267746"/>
    <lineage>
        <taxon>Bacteria</taxon>
        <taxon>Bacillati</taxon>
        <taxon>Bacillota</taxon>
        <taxon>Bacilli</taxon>
        <taxon>Bacillales</taxon>
        <taxon>Paenibacillaceae</taxon>
        <taxon>Aneurinibacillus group</taxon>
        <taxon>Aneurinibacillus</taxon>
    </lineage>
</organism>
<evidence type="ECO:0000259" key="3">
    <source>
        <dbReference type="Pfam" id="PF00534"/>
    </source>
</evidence>
<evidence type="ECO:0000256" key="1">
    <source>
        <dbReference type="ARBA" id="ARBA00022676"/>
    </source>
</evidence>
<evidence type="ECO:0000256" key="2">
    <source>
        <dbReference type="ARBA" id="ARBA00022679"/>
    </source>
</evidence>
<gene>
    <name evidence="4" type="ORF">ADA01nite_16340</name>
</gene>
<dbReference type="Gene3D" id="3.40.50.2000">
    <property type="entry name" value="Glycogen Phosphorylase B"/>
    <property type="match status" value="1"/>
</dbReference>
<comment type="caution">
    <text evidence="4">The sequence shown here is derived from an EMBL/GenBank/DDBJ whole genome shotgun (WGS) entry which is preliminary data.</text>
</comment>
<dbReference type="EMBL" id="BJXX01000068">
    <property type="protein sequence ID" value="GEN34174.1"/>
    <property type="molecule type" value="Genomic_DNA"/>
</dbReference>
<keyword evidence="5" id="KW-1185">Reference proteome</keyword>
<dbReference type="Pfam" id="PF00534">
    <property type="entry name" value="Glycos_transf_1"/>
    <property type="match status" value="1"/>
</dbReference>
<sequence length="242" mass="27464">MKVEHLIAKRLSAVIAVHPAVEERMRKIGCLTINVNNYPLLKELHITIESEREKEKAVCYIGAISQARGINEMIEAISLTDATLYIAGRFSPQHLRREIVLQAGWKQVKELGQIDRQEVKQVLAKAVAGLVIFQPVPHHLVSMPTKIFEYMSAGIPVIASNLPLLKAVIEEYECGICVNPEDPREIADAIIWMINNPLHAARMGENGRKAVEKQFNWEADMKKLLRLYTEIIDQEYSFRTNV</sequence>
<proteinExistence type="predicted"/>
<dbReference type="GO" id="GO:0016757">
    <property type="term" value="F:glycosyltransferase activity"/>
    <property type="evidence" value="ECO:0007669"/>
    <property type="project" value="UniProtKB-KW"/>
</dbReference>
<dbReference type="InterPro" id="IPR001296">
    <property type="entry name" value="Glyco_trans_1"/>
</dbReference>
<dbReference type="Proteomes" id="UP000321157">
    <property type="component" value="Unassembled WGS sequence"/>
</dbReference>
<dbReference type="AlphaFoldDB" id="A0A511V5F8"/>
<dbReference type="PANTHER" id="PTHR12526:SF629">
    <property type="entry name" value="TEICHURONIC ACID BIOSYNTHESIS GLYCOSYLTRANSFERASE TUAH-RELATED"/>
    <property type="match status" value="1"/>
</dbReference>
<keyword evidence="2" id="KW-0808">Transferase</keyword>
<accession>A0A511V5F8</accession>
<dbReference type="SUPFAM" id="SSF53756">
    <property type="entry name" value="UDP-Glycosyltransferase/glycogen phosphorylase"/>
    <property type="match status" value="1"/>
</dbReference>
<reference evidence="4 5" key="1">
    <citation type="submission" date="2019-07" db="EMBL/GenBank/DDBJ databases">
        <title>Whole genome shotgun sequence of Aneurinibacillus danicus NBRC 102444.</title>
        <authorList>
            <person name="Hosoyama A."/>
            <person name="Uohara A."/>
            <person name="Ohji S."/>
            <person name="Ichikawa N."/>
        </authorList>
    </citation>
    <scope>NUCLEOTIDE SEQUENCE [LARGE SCALE GENOMIC DNA]</scope>
    <source>
        <strain evidence="4 5">NBRC 102444</strain>
    </source>
</reference>
<keyword evidence="1" id="KW-0328">Glycosyltransferase</keyword>
<evidence type="ECO:0000313" key="5">
    <source>
        <dbReference type="Proteomes" id="UP000321157"/>
    </source>
</evidence>
<evidence type="ECO:0000313" key="4">
    <source>
        <dbReference type="EMBL" id="GEN34174.1"/>
    </source>
</evidence>